<evidence type="ECO:0000313" key="2">
    <source>
        <dbReference type="EMBL" id="KAK3262853.1"/>
    </source>
</evidence>
<keyword evidence="3" id="KW-1185">Reference proteome</keyword>
<dbReference type="EMBL" id="LGRX02015911">
    <property type="protein sequence ID" value="KAK3262853.1"/>
    <property type="molecule type" value="Genomic_DNA"/>
</dbReference>
<dbReference type="Proteomes" id="UP001190700">
    <property type="component" value="Unassembled WGS sequence"/>
</dbReference>
<dbReference type="AlphaFoldDB" id="A0AAE0FN65"/>
<name>A0AAE0FN65_9CHLO</name>
<proteinExistence type="predicted"/>
<sequence>MLHMCRSQQMFDALVPILQKEWVQHGEKRFSYYAFKEYLSAPYNVWFYSANRIPGADPSSQPIESYNAHTKQNKQMHMRAQLDEFLTTSLPNLLWLDSADLTGPIHRHVIGDLIPAELIEKALRYSEDDVLEHPAGSGHFFLNSKGHLGRKVKACHTEMYLKGVQGTAKVDNRTTSEKFQMNFMTLHKVYYDPSFELEEGEPAGLWRCDCKGFYHSDGRNQAPDQPLRFTKKPASQATAEDDEYRDIPYRGPKADLKKKQPPPKRPAANAGDRTTEAEPPAKRRAQGDAQASAQVEAQPASPRITPPVTRKESCAPPRTGRATDHLGLKPQPGEVAEIEQAEPTLLV</sequence>
<accession>A0AAE0FN65</accession>
<evidence type="ECO:0000313" key="3">
    <source>
        <dbReference type="Proteomes" id="UP001190700"/>
    </source>
</evidence>
<protein>
    <submittedName>
        <fullName evidence="2">Uncharacterized protein</fullName>
    </submittedName>
</protein>
<organism evidence="2 3">
    <name type="scientific">Cymbomonas tetramitiformis</name>
    <dbReference type="NCBI Taxonomy" id="36881"/>
    <lineage>
        <taxon>Eukaryota</taxon>
        <taxon>Viridiplantae</taxon>
        <taxon>Chlorophyta</taxon>
        <taxon>Pyramimonadophyceae</taxon>
        <taxon>Pyramimonadales</taxon>
        <taxon>Pyramimonadaceae</taxon>
        <taxon>Cymbomonas</taxon>
    </lineage>
</organism>
<gene>
    <name evidence="2" type="ORF">CYMTET_28314</name>
</gene>
<feature type="compositionally biased region" description="Basic and acidic residues" evidence="1">
    <location>
        <begin position="245"/>
        <end position="258"/>
    </location>
</feature>
<reference evidence="2 3" key="1">
    <citation type="journal article" date="2015" name="Genome Biol. Evol.">
        <title>Comparative Genomics of a Bacterivorous Green Alga Reveals Evolutionary Causalities and Consequences of Phago-Mixotrophic Mode of Nutrition.</title>
        <authorList>
            <person name="Burns J.A."/>
            <person name="Paasch A."/>
            <person name="Narechania A."/>
            <person name="Kim E."/>
        </authorList>
    </citation>
    <scope>NUCLEOTIDE SEQUENCE [LARGE SCALE GENOMIC DNA]</scope>
    <source>
        <strain evidence="2 3">PLY_AMNH</strain>
    </source>
</reference>
<evidence type="ECO:0000256" key="1">
    <source>
        <dbReference type="SAM" id="MobiDB-lite"/>
    </source>
</evidence>
<comment type="caution">
    <text evidence="2">The sequence shown here is derived from an EMBL/GenBank/DDBJ whole genome shotgun (WGS) entry which is preliminary data.</text>
</comment>
<feature type="region of interest" description="Disordered" evidence="1">
    <location>
        <begin position="218"/>
        <end position="347"/>
    </location>
</feature>